<dbReference type="Proteomes" id="UP001519311">
    <property type="component" value="Unassembled WGS sequence"/>
</dbReference>
<evidence type="ECO:0000313" key="1">
    <source>
        <dbReference type="EMBL" id="MBP2363485.1"/>
    </source>
</evidence>
<name>A0ABS4VHT7_9ACTN</name>
<dbReference type="RefSeq" id="WP_124283441.1">
    <property type="nucleotide sequence ID" value="NZ_BMWJ01000020.1"/>
</dbReference>
<dbReference type="EMBL" id="JAGINS010000002">
    <property type="protein sequence ID" value="MBP2363485.1"/>
    <property type="molecule type" value="Genomic_DNA"/>
</dbReference>
<dbReference type="InterPro" id="IPR009351">
    <property type="entry name" value="AlkZ-like"/>
</dbReference>
<comment type="caution">
    <text evidence="1">The sequence shown here is derived from an EMBL/GenBank/DDBJ whole genome shotgun (WGS) entry which is preliminary data.</text>
</comment>
<protein>
    <submittedName>
        <fullName evidence="1">Uncharacterized protein YcaQ</fullName>
    </submittedName>
</protein>
<reference evidence="1 2" key="1">
    <citation type="submission" date="2021-03" db="EMBL/GenBank/DDBJ databases">
        <title>Sequencing the genomes of 1000 actinobacteria strains.</title>
        <authorList>
            <person name="Klenk H.-P."/>
        </authorList>
    </citation>
    <scope>NUCLEOTIDE SEQUENCE [LARGE SCALE GENOMIC DNA]</scope>
    <source>
        <strain evidence="1 2">DSM 40843</strain>
    </source>
</reference>
<proteinExistence type="predicted"/>
<sequence>MTAPMPSPETALSLAEARDIAVAATLPADSFPDARAALTHLHAVQLDSISTLARAHQLTLTARLPGTTGQAVDNALNSPEPLAFDYPAHALALVPLADWPLWAFRRRATRRRPQYPDRQARTALLNRIEREGPLPLRRLRDGTEAGAGWDWNPTKTAVEFLVWSGELASTRRAGGQRLFDLAERCIPDAFLSDQASDDACLTELLGHAGAALGVATTDDLADYVRIPIAIAARILPETRLAPVRVEGWQTAWADPQALAGPGRPHTEPLFLGPFDNLIWHRPRVLRLFGFTQVFEAYKPPARRKYGYYACPLLADGRLIGRADFSRCETALIIQRVNLEPGAGSNAPAAFTQACRTLAAATGHTRIEVADHAMADAVDLAALSGVLVTDEPAIKPPLGC</sequence>
<evidence type="ECO:0000313" key="2">
    <source>
        <dbReference type="Proteomes" id="UP001519311"/>
    </source>
</evidence>
<gene>
    <name evidence="1" type="ORF">JOF59_005977</name>
</gene>
<accession>A0ABS4VHT7</accession>
<dbReference type="PANTHER" id="PTHR30528">
    <property type="entry name" value="CYTOPLASMIC PROTEIN"/>
    <property type="match status" value="1"/>
</dbReference>
<dbReference type="PANTHER" id="PTHR30528:SF0">
    <property type="entry name" value="CYTOPLASMIC PROTEIN"/>
    <property type="match status" value="1"/>
</dbReference>
<dbReference type="Pfam" id="PF06224">
    <property type="entry name" value="AlkZ-like"/>
    <property type="match status" value="1"/>
</dbReference>
<keyword evidence="2" id="KW-1185">Reference proteome</keyword>
<organism evidence="1 2">
    <name type="scientific">Streptomyces clavifer</name>
    <dbReference type="NCBI Taxonomy" id="68188"/>
    <lineage>
        <taxon>Bacteria</taxon>
        <taxon>Bacillati</taxon>
        <taxon>Actinomycetota</taxon>
        <taxon>Actinomycetes</taxon>
        <taxon>Kitasatosporales</taxon>
        <taxon>Streptomycetaceae</taxon>
        <taxon>Streptomyces</taxon>
    </lineage>
</organism>